<evidence type="ECO:0000256" key="1">
    <source>
        <dbReference type="SAM" id="MobiDB-lite"/>
    </source>
</evidence>
<keyword evidence="3" id="KW-1185">Reference proteome</keyword>
<feature type="region of interest" description="Disordered" evidence="1">
    <location>
        <begin position="1"/>
        <end position="28"/>
    </location>
</feature>
<gene>
    <name evidence="2" type="ORF">M0R45_009099</name>
</gene>
<sequence>MVAHGLTPSTPKAIPARKRGQKEETKSAELKKKKIILIIKQIGEAHGKKRSGNKRRKFQILIIKAAPSVPNSAPQSDARFTHLSHEEPKLRRRLLTAQSTSAAATY</sequence>
<feature type="compositionally biased region" description="Basic and acidic residues" evidence="1">
    <location>
        <begin position="79"/>
        <end position="89"/>
    </location>
</feature>
<evidence type="ECO:0000313" key="2">
    <source>
        <dbReference type="EMBL" id="KAK9943492.1"/>
    </source>
</evidence>
<accession>A0AAW1Y3K9</accession>
<feature type="compositionally biased region" description="Low complexity" evidence="1">
    <location>
        <begin position="96"/>
        <end position="106"/>
    </location>
</feature>
<evidence type="ECO:0000313" key="3">
    <source>
        <dbReference type="Proteomes" id="UP001457282"/>
    </source>
</evidence>
<organism evidence="2 3">
    <name type="scientific">Rubus argutus</name>
    <name type="common">Southern blackberry</name>
    <dbReference type="NCBI Taxonomy" id="59490"/>
    <lineage>
        <taxon>Eukaryota</taxon>
        <taxon>Viridiplantae</taxon>
        <taxon>Streptophyta</taxon>
        <taxon>Embryophyta</taxon>
        <taxon>Tracheophyta</taxon>
        <taxon>Spermatophyta</taxon>
        <taxon>Magnoliopsida</taxon>
        <taxon>eudicotyledons</taxon>
        <taxon>Gunneridae</taxon>
        <taxon>Pentapetalae</taxon>
        <taxon>rosids</taxon>
        <taxon>fabids</taxon>
        <taxon>Rosales</taxon>
        <taxon>Rosaceae</taxon>
        <taxon>Rosoideae</taxon>
        <taxon>Rosoideae incertae sedis</taxon>
        <taxon>Rubus</taxon>
    </lineage>
</organism>
<dbReference type="AlphaFoldDB" id="A0AAW1Y3K9"/>
<proteinExistence type="predicted"/>
<reference evidence="2 3" key="1">
    <citation type="journal article" date="2023" name="G3 (Bethesda)">
        <title>A chromosome-length genome assembly and annotation of blackberry (Rubus argutus, cv. 'Hillquist').</title>
        <authorList>
            <person name="Bruna T."/>
            <person name="Aryal R."/>
            <person name="Dudchenko O."/>
            <person name="Sargent D.J."/>
            <person name="Mead D."/>
            <person name="Buti M."/>
            <person name="Cavallini A."/>
            <person name="Hytonen T."/>
            <person name="Andres J."/>
            <person name="Pham M."/>
            <person name="Weisz D."/>
            <person name="Mascagni F."/>
            <person name="Usai G."/>
            <person name="Natali L."/>
            <person name="Bassil N."/>
            <person name="Fernandez G.E."/>
            <person name="Lomsadze A."/>
            <person name="Armour M."/>
            <person name="Olukolu B."/>
            <person name="Poorten T."/>
            <person name="Britton C."/>
            <person name="Davik J."/>
            <person name="Ashrafi H."/>
            <person name="Aiden E.L."/>
            <person name="Borodovsky M."/>
            <person name="Worthington M."/>
        </authorList>
    </citation>
    <scope>NUCLEOTIDE SEQUENCE [LARGE SCALE GENOMIC DNA]</scope>
    <source>
        <strain evidence="2">PI 553951</strain>
    </source>
</reference>
<protein>
    <submittedName>
        <fullName evidence="2">Uncharacterized protein</fullName>
    </submittedName>
</protein>
<name>A0AAW1Y3K9_RUBAR</name>
<feature type="region of interest" description="Disordered" evidence="1">
    <location>
        <begin position="69"/>
        <end position="106"/>
    </location>
</feature>
<dbReference type="Proteomes" id="UP001457282">
    <property type="component" value="Unassembled WGS sequence"/>
</dbReference>
<dbReference type="EMBL" id="JBEDUW010000002">
    <property type="protein sequence ID" value="KAK9943492.1"/>
    <property type="molecule type" value="Genomic_DNA"/>
</dbReference>
<comment type="caution">
    <text evidence="2">The sequence shown here is derived from an EMBL/GenBank/DDBJ whole genome shotgun (WGS) entry which is preliminary data.</text>
</comment>